<dbReference type="PROSITE" id="PS51118">
    <property type="entry name" value="HTH_HXLR"/>
    <property type="match status" value="1"/>
</dbReference>
<keyword evidence="3" id="KW-0804">Transcription</keyword>
<organism evidence="5 6">
    <name type="scientific">Chitinophaga ginsengisoli</name>
    <dbReference type="NCBI Taxonomy" id="363837"/>
    <lineage>
        <taxon>Bacteria</taxon>
        <taxon>Pseudomonadati</taxon>
        <taxon>Bacteroidota</taxon>
        <taxon>Chitinophagia</taxon>
        <taxon>Chitinophagales</taxon>
        <taxon>Chitinophagaceae</taxon>
        <taxon>Chitinophaga</taxon>
    </lineage>
</organism>
<dbReference type="AlphaFoldDB" id="A0A2P8GLY8"/>
<reference evidence="5 6" key="1">
    <citation type="submission" date="2018-03" db="EMBL/GenBank/DDBJ databases">
        <title>Genomic Encyclopedia of Archaeal and Bacterial Type Strains, Phase II (KMG-II): from individual species to whole genera.</title>
        <authorList>
            <person name="Goeker M."/>
        </authorList>
    </citation>
    <scope>NUCLEOTIDE SEQUENCE [LARGE SCALE GENOMIC DNA]</scope>
    <source>
        <strain evidence="5 6">DSM 18107</strain>
    </source>
</reference>
<dbReference type="Proteomes" id="UP000240978">
    <property type="component" value="Unassembled WGS sequence"/>
</dbReference>
<dbReference type="SUPFAM" id="SSF46785">
    <property type="entry name" value="Winged helix' DNA-binding domain"/>
    <property type="match status" value="1"/>
</dbReference>
<evidence type="ECO:0000256" key="2">
    <source>
        <dbReference type="ARBA" id="ARBA00023125"/>
    </source>
</evidence>
<dbReference type="InterPro" id="IPR036388">
    <property type="entry name" value="WH-like_DNA-bd_sf"/>
</dbReference>
<evidence type="ECO:0000313" key="5">
    <source>
        <dbReference type="EMBL" id="PSL34987.1"/>
    </source>
</evidence>
<keyword evidence="6" id="KW-1185">Reference proteome</keyword>
<dbReference type="EMBL" id="PYGK01000002">
    <property type="protein sequence ID" value="PSL34987.1"/>
    <property type="molecule type" value="Genomic_DNA"/>
</dbReference>
<name>A0A2P8GLY8_9BACT</name>
<evidence type="ECO:0000313" key="6">
    <source>
        <dbReference type="Proteomes" id="UP000240978"/>
    </source>
</evidence>
<proteinExistence type="predicted"/>
<dbReference type="InterPro" id="IPR002577">
    <property type="entry name" value="HTH_HxlR"/>
</dbReference>
<dbReference type="GO" id="GO:0003677">
    <property type="term" value="F:DNA binding"/>
    <property type="evidence" value="ECO:0007669"/>
    <property type="project" value="UniProtKB-KW"/>
</dbReference>
<keyword evidence="1" id="KW-0805">Transcription regulation</keyword>
<dbReference type="OrthoDB" id="9797599at2"/>
<gene>
    <name evidence="5" type="ORF">CLV42_102561</name>
</gene>
<dbReference type="RefSeq" id="WP_106601236.1">
    <property type="nucleotide sequence ID" value="NZ_PYGK01000002.1"/>
</dbReference>
<dbReference type="Pfam" id="PF01638">
    <property type="entry name" value="HxlR"/>
    <property type="match status" value="1"/>
</dbReference>
<keyword evidence="2" id="KW-0238">DNA-binding</keyword>
<sequence>MGKRKPTSTNAQNLKTLVDFCGAVYAIDVLGGRWKLVILYKLEKRTLRFNELKDHIPGISDRMLTLHLQELEKSGLVIRTVYAEIPPKVEYTLSESARKLAPIWQQLEEWGAQHRAVMEEAAVTNSFSSR</sequence>
<dbReference type="PANTHER" id="PTHR33204:SF29">
    <property type="entry name" value="TRANSCRIPTIONAL REGULATOR"/>
    <property type="match status" value="1"/>
</dbReference>
<dbReference type="Gene3D" id="1.10.10.10">
    <property type="entry name" value="Winged helix-like DNA-binding domain superfamily/Winged helix DNA-binding domain"/>
    <property type="match status" value="1"/>
</dbReference>
<evidence type="ECO:0000259" key="4">
    <source>
        <dbReference type="PROSITE" id="PS51118"/>
    </source>
</evidence>
<accession>A0A2P8GLY8</accession>
<dbReference type="InterPro" id="IPR036390">
    <property type="entry name" value="WH_DNA-bd_sf"/>
</dbReference>
<evidence type="ECO:0000256" key="3">
    <source>
        <dbReference type="ARBA" id="ARBA00023163"/>
    </source>
</evidence>
<feature type="domain" description="HTH hxlR-type" evidence="4">
    <location>
        <begin position="21"/>
        <end position="119"/>
    </location>
</feature>
<dbReference type="PANTHER" id="PTHR33204">
    <property type="entry name" value="TRANSCRIPTIONAL REGULATOR, MARR FAMILY"/>
    <property type="match status" value="1"/>
</dbReference>
<comment type="caution">
    <text evidence="5">The sequence shown here is derived from an EMBL/GenBank/DDBJ whole genome shotgun (WGS) entry which is preliminary data.</text>
</comment>
<evidence type="ECO:0000256" key="1">
    <source>
        <dbReference type="ARBA" id="ARBA00023015"/>
    </source>
</evidence>
<protein>
    <submittedName>
        <fullName evidence="5">HxlR family transcriptional regulator</fullName>
    </submittedName>
</protein>